<dbReference type="Gene3D" id="3.30.230.10">
    <property type="match status" value="1"/>
</dbReference>
<evidence type="ECO:0000256" key="2">
    <source>
        <dbReference type="ARBA" id="ARBA00022722"/>
    </source>
</evidence>
<dbReference type="AlphaFoldDB" id="A0A346E140"/>
<keyword evidence="2" id="KW-0540">Nuclease</keyword>
<dbReference type="InterPro" id="IPR020568">
    <property type="entry name" value="Ribosomal_Su5_D2-typ_SF"/>
</dbReference>
<evidence type="ECO:0000256" key="1">
    <source>
        <dbReference type="ARBA" id="ARBA00022694"/>
    </source>
</evidence>
<dbReference type="Pfam" id="PF00825">
    <property type="entry name" value="Ribonuclease_P"/>
    <property type="match status" value="1"/>
</dbReference>
<dbReference type="SUPFAM" id="SSF54211">
    <property type="entry name" value="Ribosomal protein S5 domain 2-like"/>
    <property type="match status" value="1"/>
</dbReference>
<evidence type="ECO:0000256" key="3">
    <source>
        <dbReference type="ARBA" id="ARBA00022759"/>
    </source>
</evidence>
<proteinExistence type="predicted"/>
<sequence length="127" mass="15820">MICKYRINIKKKLIFSLMNNLYQIFRKVKQIENNLLNVAYIEKEYNEKYRKKVKVALFVSKKQIIKSFKRNRIKRLMRMSYQLNKKIITLKKQKRYYLLFRYIKKKITNSYEITKCFEHVIIKIFGY</sequence>
<evidence type="ECO:0000256" key="4">
    <source>
        <dbReference type="ARBA" id="ARBA00022801"/>
    </source>
</evidence>
<dbReference type="GO" id="GO:0004526">
    <property type="term" value="F:ribonuclease P activity"/>
    <property type="evidence" value="ECO:0007669"/>
    <property type="project" value="InterPro"/>
</dbReference>
<gene>
    <name evidence="6" type="ORF">C9I73_162</name>
</gene>
<dbReference type="EMBL" id="CP028359">
    <property type="protein sequence ID" value="AXN02695.1"/>
    <property type="molecule type" value="Genomic_DNA"/>
</dbReference>
<organism evidence="6 7">
    <name type="scientific">Candidatus Karelsulcia muelleri</name>
    <dbReference type="NCBI Taxonomy" id="336810"/>
    <lineage>
        <taxon>Bacteria</taxon>
        <taxon>Pseudomonadati</taxon>
        <taxon>Bacteroidota</taxon>
        <taxon>Flavobacteriia</taxon>
        <taxon>Flavobacteriales</taxon>
        <taxon>Candidatus Karelsulcia</taxon>
    </lineage>
</organism>
<keyword evidence="1" id="KW-0819">tRNA processing</keyword>
<accession>A0A346E140</accession>
<reference evidence="6 7" key="1">
    <citation type="submission" date="2018-03" db="EMBL/GenBank/DDBJ databases">
        <title>A parallel universe: an anciently diverged bacterial symbiosis in a Hawaiian planthopper (Hemiptera: Cixiidae) reveals rearranged nutritional responsibilities.</title>
        <authorList>
            <person name="Bennett G."/>
            <person name="Mao M."/>
        </authorList>
    </citation>
    <scope>NUCLEOTIDE SEQUENCE [LARGE SCALE GENOMIC DNA]</scope>
    <source>
        <strain evidence="6 7">OLIH</strain>
    </source>
</reference>
<name>A0A346E140_9FLAO</name>
<keyword evidence="3" id="KW-0255">Endonuclease</keyword>
<keyword evidence="4" id="KW-0378">Hydrolase</keyword>
<evidence type="ECO:0000313" key="6">
    <source>
        <dbReference type="EMBL" id="AXN02695.1"/>
    </source>
</evidence>
<dbReference type="GO" id="GO:0000049">
    <property type="term" value="F:tRNA binding"/>
    <property type="evidence" value="ECO:0007669"/>
    <property type="project" value="InterPro"/>
</dbReference>
<evidence type="ECO:0000256" key="5">
    <source>
        <dbReference type="ARBA" id="ARBA00022884"/>
    </source>
</evidence>
<dbReference type="Proteomes" id="UP000257017">
    <property type="component" value="Chromosome"/>
</dbReference>
<protein>
    <submittedName>
        <fullName evidence="6">Uncharacterized protein</fullName>
    </submittedName>
</protein>
<dbReference type="InterPro" id="IPR014721">
    <property type="entry name" value="Ribsml_uS5_D2-typ_fold_subgr"/>
</dbReference>
<dbReference type="InterPro" id="IPR000100">
    <property type="entry name" value="RNase_P"/>
</dbReference>
<keyword evidence="5" id="KW-0694">RNA-binding</keyword>
<dbReference type="GO" id="GO:0008033">
    <property type="term" value="P:tRNA processing"/>
    <property type="evidence" value="ECO:0007669"/>
    <property type="project" value="UniProtKB-KW"/>
</dbReference>
<evidence type="ECO:0000313" key="7">
    <source>
        <dbReference type="Proteomes" id="UP000257017"/>
    </source>
</evidence>